<evidence type="ECO:0000259" key="9">
    <source>
        <dbReference type="PROSITE" id="PS50262"/>
    </source>
</evidence>
<dbReference type="AlphaFoldDB" id="A0A4X2JQM0"/>
<feature type="transmembrane region" description="Helical" evidence="8">
    <location>
        <begin position="287"/>
        <end position="310"/>
    </location>
</feature>
<evidence type="ECO:0000256" key="5">
    <source>
        <dbReference type="ARBA" id="ARBA00023136"/>
    </source>
</evidence>
<dbReference type="Ensembl" id="ENSVURT00010002088.1">
    <property type="protein sequence ID" value="ENSVURP00010001823.1"/>
    <property type="gene ID" value="ENSVURG00010001529.1"/>
</dbReference>
<organism evidence="10 11">
    <name type="scientific">Vombatus ursinus</name>
    <name type="common">Common wombat</name>
    <dbReference type="NCBI Taxonomy" id="29139"/>
    <lineage>
        <taxon>Eukaryota</taxon>
        <taxon>Metazoa</taxon>
        <taxon>Chordata</taxon>
        <taxon>Craniata</taxon>
        <taxon>Vertebrata</taxon>
        <taxon>Euteleostomi</taxon>
        <taxon>Mammalia</taxon>
        <taxon>Metatheria</taxon>
        <taxon>Diprotodontia</taxon>
        <taxon>Vombatidae</taxon>
        <taxon>Vombatus</taxon>
    </lineage>
</organism>
<dbReference type="SUPFAM" id="SSF81321">
    <property type="entry name" value="Family A G protein-coupled receptor-like"/>
    <property type="match status" value="1"/>
</dbReference>
<feature type="transmembrane region" description="Helical" evidence="8">
    <location>
        <begin position="322"/>
        <end position="341"/>
    </location>
</feature>
<keyword evidence="11" id="KW-1185">Reference proteome</keyword>
<dbReference type="OrthoDB" id="10039923at2759"/>
<reference evidence="10" key="2">
    <citation type="submission" date="2025-08" db="UniProtKB">
        <authorList>
            <consortium name="Ensembl"/>
        </authorList>
    </citation>
    <scope>IDENTIFICATION</scope>
</reference>
<keyword evidence="6" id="KW-0675">Receptor</keyword>
<dbReference type="InterPro" id="IPR050125">
    <property type="entry name" value="GPCR_opsins"/>
</dbReference>
<dbReference type="GO" id="GO:0004941">
    <property type="term" value="F:beta2-adrenergic receptor activity"/>
    <property type="evidence" value="ECO:0007669"/>
    <property type="project" value="Ensembl"/>
</dbReference>
<reference evidence="11" key="1">
    <citation type="submission" date="2018-12" db="EMBL/GenBank/DDBJ databases">
        <authorList>
            <person name="Yazar S."/>
        </authorList>
    </citation>
    <scope>NUCLEOTIDE SEQUENCE [LARGE SCALE GENOMIC DNA]</scope>
</reference>
<dbReference type="Proteomes" id="UP000314987">
    <property type="component" value="Unassembled WGS sequence"/>
</dbReference>
<feature type="transmembrane region" description="Helical" evidence="8">
    <location>
        <begin position="37"/>
        <end position="57"/>
    </location>
</feature>
<evidence type="ECO:0000256" key="3">
    <source>
        <dbReference type="ARBA" id="ARBA00022989"/>
    </source>
</evidence>
<feature type="transmembrane region" description="Helical" evidence="8">
    <location>
        <begin position="120"/>
        <end position="141"/>
    </location>
</feature>
<feature type="transmembrane region" description="Helical" evidence="8">
    <location>
        <begin position="193"/>
        <end position="216"/>
    </location>
</feature>
<keyword evidence="3 8" id="KW-1133">Transmembrane helix</keyword>
<dbReference type="PROSITE" id="PS50262">
    <property type="entry name" value="G_PROTEIN_RECEP_F1_2"/>
    <property type="match status" value="1"/>
</dbReference>
<dbReference type="CTD" id="54112"/>
<gene>
    <name evidence="10" type="primary">GPR88</name>
</gene>
<evidence type="ECO:0000256" key="2">
    <source>
        <dbReference type="ARBA" id="ARBA00022692"/>
    </source>
</evidence>
<dbReference type="GO" id="GO:0007188">
    <property type="term" value="P:adenylate cyclase-modulating G protein-coupled receptor signaling pathway"/>
    <property type="evidence" value="ECO:0007669"/>
    <property type="project" value="Ensembl"/>
</dbReference>
<evidence type="ECO:0000256" key="6">
    <source>
        <dbReference type="ARBA" id="ARBA00023170"/>
    </source>
</evidence>
<dbReference type="GO" id="GO:0019228">
    <property type="term" value="P:neuronal action potential"/>
    <property type="evidence" value="ECO:0007669"/>
    <property type="project" value="Ensembl"/>
</dbReference>
<name>A0A4X2JQM0_VOMUR</name>
<dbReference type="GO" id="GO:0007626">
    <property type="term" value="P:locomotory behavior"/>
    <property type="evidence" value="ECO:0007669"/>
    <property type="project" value="Ensembl"/>
</dbReference>
<evidence type="ECO:0000313" key="10">
    <source>
        <dbReference type="Ensembl" id="ENSVURP00010001823.1"/>
    </source>
</evidence>
<dbReference type="InterPro" id="IPR000276">
    <property type="entry name" value="GPCR_Rhodpsn"/>
</dbReference>
<dbReference type="GO" id="GO:0061743">
    <property type="term" value="P:motor learning"/>
    <property type="evidence" value="ECO:0007669"/>
    <property type="project" value="Ensembl"/>
</dbReference>
<evidence type="ECO:0000256" key="1">
    <source>
        <dbReference type="ARBA" id="ARBA00004141"/>
    </source>
</evidence>
<dbReference type="RefSeq" id="XP_027724074.1">
    <property type="nucleotide sequence ID" value="XM_027868273.1"/>
</dbReference>
<dbReference type="PANTHER" id="PTHR24240">
    <property type="entry name" value="OPSIN"/>
    <property type="match status" value="1"/>
</dbReference>
<dbReference type="GeneID" id="114047458"/>
<keyword evidence="7" id="KW-0807">Transducer</keyword>
<sequence length="387" mass="40668">MTNSSSTSTTTSTAGGSLLLLCEEEGSWAGRRIPVSLLYSGLAIGGTLANGMVIYLVSSFRKLQTTSNAFIVNGCAADLSVCALWMPQEAVLGLLPNSSPEPPGGWDGAGGSYRLLRGGLLGLGLTVSLLSHCLVALNRYLLITRAPATYQVLYQRRHTAGMLALSWALALVLVLLLPPWTAPAGRVPPEVHYPALLAALALLAQTALLLHCYLGIVRRVRVSVKRVSVLNFHLLHQLPGCAAAAAAFPSAPGPPHPHPVPQAAAAAAQPLPPTLHPRRAQRRLNGLSVLLLCCVFLLATQPLVWVSLASGFSLPVPWGLQAASWLLCCSLSALNPLLYTWKNEEFRRSVRSVLPGIGDAAAAAAAATAVPAVSQAQLGTRAAGQHW</sequence>
<dbReference type="InterPro" id="IPR017452">
    <property type="entry name" value="GPCR_Rhodpsn_7TM"/>
</dbReference>
<evidence type="ECO:0000256" key="7">
    <source>
        <dbReference type="ARBA" id="ARBA00023224"/>
    </source>
</evidence>
<comment type="subcellular location">
    <subcellularLocation>
        <location evidence="1">Membrane</location>
        <topology evidence="1">Multi-pass membrane protein</topology>
    </subcellularLocation>
</comment>
<dbReference type="Gene3D" id="1.20.1070.10">
    <property type="entry name" value="Rhodopsin 7-helix transmembrane proteins"/>
    <property type="match status" value="1"/>
</dbReference>
<proteinExistence type="predicted"/>
<feature type="transmembrane region" description="Helical" evidence="8">
    <location>
        <begin position="162"/>
        <end position="181"/>
    </location>
</feature>
<keyword evidence="4" id="KW-0297">G-protein coupled receptor</keyword>
<dbReference type="GeneTree" id="ENSGT00390000009609"/>
<keyword evidence="5 8" id="KW-0472">Membrane</keyword>
<evidence type="ECO:0000256" key="8">
    <source>
        <dbReference type="SAM" id="Phobius"/>
    </source>
</evidence>
<dbReference type="GO" id="GO:0003774">
    <property type="term" value="F:cytoskeletal motor activity"/>
    <property type="evidence" value="ECO:0007669"/>
    <property type="project" value="Ensembl"/>
</dbReference>
<dbReference type="GO" id="GO:0060170">
    <property type="term" value="C:ciliary membrane"/>
    <property type="evidence" value="ECO:0007669"/>
    <property type="project" value="Ensembl"/>
</dbReference>
<dbReference type="PRINTS" id="PR00237">
    <property type="entry name" value="GPCRRHODOPSN"/>
</dbReference>
<evidence type="ECO:0000313" key="11">
    <source>
        <dbReference type="Proteomes" id="UP000314987"/>
    </source>
</evidence>
<dbReference type="Pfam" id="PF00001">
    <property type="entry name" value="7tm_1"/>
    <property type="match status" value="1"/>
</dbReference>
<dbReference type="GO" id="GO:0050885">
    <property type="term" value="P:neuromuscular process controlling balance"/>
    <property type="evidence" value="ECO:0007669"/>
    <property type="project" value="Ensembl"/>
</dbReference>
<reference evidence="10" key="3">
    <citation type="submission" date="2025-09" db="UniProtKB">
        <authorList>
            <consortium name="Ensembl"/>
        </authorList>
    </citation>
    <scope>IDENTIFICATION</scope>
</reference>
<protein>
    <submittedName>
        <fullName evidence="10">G protein-coupled receptor 88</fullName>
    </submittedName>
</protein>
<dbReference type="STRING" id="29139.ENSVURP00010001823"/>
<dbReference type="OMA" id="LLYTWKN"/>
<evidence type="ECO:0000256" key="4">
    <source>
        <dbReference type="ARBA" id="ARBA00023040"/>
    </source>
</evidence>
<keyword evidence="2 8" id="KW-0812">Transmembrane</keyword>
<feature type="domain" description="G-protein coupled receptors family 1 profile" evidence="9">
    <location>
        <begin position="49"/>
        <end position="339"/>
    </location>
</feature>
<accession>A0A4X2JQM0</accession>